<proteinExistence type="inferred from homology"/>
<keyword evidence="7 10" id="KW-0413">Isomerase</keyword>
<evidence type="ECO:0000256" key="5">
    <source>
        <dbReference type="ARBA" id="ARBA00022432"/>
    </source>
</evidence>
<evidence type="ECO:0000313" key="12">
    <source>
        <dbReference type="Proteomes" id="UP000654075"/>
    </source>
</evidence>
<dbReference type="PANTHER" id="PTHR21139:SF2">
    <property type="entry name" value="TRIOSEPHOSPHATE ISOMERASE"/>
    <property type="match status" value="1"/>
</dbReference>
<dbReference type="OrthoDB" id="6715177at2759"/>
<keyword evidence="12" id="KW-1185">Reference proteome</keyword>
<dbReference type="InterPro" id="IPR000652">
    <property type="entry name" value="Triosephosphate_isomerase"/>
</dbReference>
<evidence type="ECO:0000256" key="9">
    <source>
        <dbReference type="ARBA" id="ARBA00056661"/>
    </source>
</evidence>
<dbReference type="GO" id="GO:0006096">
    <property type="term" value="P:glycolytic process"/>
    <property type="evidence" value="ECO:0007669"/>
    <property type="project" value="UniProtKB-UniPathway"/>
</dbReference>
<dbReference type="UniPathway" id="UPA00109">
    <property type="reaction ID" value="UER00189"/>
</dbReference>
<name>A0A813I059_POLGL</name>
<comment type="catalytic activity">
    <reaction evidence="8">
        <text>D-glyceraldehyde 3-phosphate = dihydroxyacetone phosphate</text>
        <dbReference type="Rhea" id="RHEA:18585"/>
        <dbReference type="ChEBI" id="CHEBI:57642"/>
        <dbReference type="ChEBI" id="CHEBI:59776"/>
        <dbReference type="EC" id="5.3.1.1"/>
    </reaction>
    <physiologicalReaction direction="left-to-right" evidence="8">
        <dbReference type="Rhea" id="RHEA:18586"/>
    </physiologicalReaction>
</comment>
<dbReference type="GO" id="GO:0019563">
    <property type="term" value="P:glycerol catabolic process"/>
    <property type="evidence" value="ECO:0007669"/>
    <property type="project" value="TreeGrafter"/>
</dbReference>
<dbReference type="EMBL" id="CAJNNV010033427">
    <property type="protein sequence ID" value="CAE8643769.1"/>
    <property type="molecule type" value="Genomic_DNA"/>
</dbReference>
<accession>A0A813I059</accession>
<dbReference type="InterPro" id="IPR035990">
    <property type="entry name" value="TIM_sf"/>
</dbReference>
<evidence type="ECO:0000256" key="2">
    <source>
        <dbReference type="ARBA" id="ARBA00004742"/>
    </source>
</evidence>
<dbReference type="CDD" id="cd00311">
    <property type="entry name" value="TIM"/>
    <property type="match status" value="1"/>
</dbReference>
<dbReference type="Proteomes" id="UP000654075">
    <property type="component" value="Unassembled WGS sequence"/>
</dbReference>
<evidence type="ECO:0000256" key="4">
    <source>
        <dbReference type="ARBA" id="ARBA00011738"/>
    </source>
</evidence>
<dbReference type="GO" id="GO:0005829">
    <property type="term" value="C:cytosol"/>
    <property type="evidence" value="ECO:0007669"/>
    <property type="project" value="TreeGrafter"/>
</dbReference>
<evidence type="ECO:0000256" key="1">
    <source>
        <dbReference type="ARBA" id="ARBA00004680"/>
    </source>
</evidence>
<dbReference type="Gene3D" id="3.20.20.70">
    <property type="entry name" value="Aldolase class I"/>
    <property type="match status" value="1"/>
</dbReference>
<comment type="function">
    <text evidence="9">Catalyzes the interconversion of glyceraldehyde 3-phosphate and dihydroxyacetone phosphate in the glycolytic and gluconeogenic pathways.</text>
</comment>
<comment type="similarity">
    <text evidence="3 10">Belongs to the triosephosphate isomerase family.</text>
</comment>
<dbReference type="UniPathway" id="UPA00138"/>
<dbReference type="GO" id="GO:0046166">
    <property type="term" value="P:glyceraldehyde-3-phosphate biosynthetic process"/>
    <property type="evidence" value="ECO:0007669"/>
    <property type="project" value="TreeGrafter"/>
</dbReference>
<dbReference type="EC" id="5.3.1.1" evidence="10"/>
<organism evidence="11 12">
    <name type="scientific">Polarella glacialis</name>
    <name type="common">Dinoflagellate</name>
    <dbReference type="NCBI Taxonomy" id="89957"/>
    <lineage>
        <taxon>Eukaryota</taxon>
        <taxon>Sar</taxon>
        <taxon>Alveolata</taxon>
        <taxon>Dinophyceae</taxon>
        <taxon>Suessiales</taxon>
        <taxon>Suessiaceae</taxon>
        <taxon>Polarella</taxon>
    </lineage>
</organism>
<dbReference type="FunFam" id="3.20.20.70:FF:000016">
    <property type="entry name" value="Triosephosphate isomerase"/>
    <property type="match status" value="1"/>
</dbReference>
<dbReference type="InterPro" id="IPR020861">
    <property type="entry name" value="Triosephosphate_isomerase_AS"/>
</dbReference>
<evidence type="ECO:0000256" key="3">
    <source>
        <dbReference type="ARBA" id="ARBA00007422"/>
    </source>
</evidence>
<dbReference type="OMA" id="AYIDFAW"/>
<keyword evidence="5 10" id="KW-0312">Gluconeogenesis</keyword>
<dbReference type="AlphaFoldDB" id="A0A813I059"/>
<reference evidence="11" key="1">
    <citation type="submission" date="2021-02" db="EMBL/GenBank/DDBJ databases">
        <authorList>
            <person name="Dougan E. K."/>
            <person name="Rhodes N."/>
            <person name="Thang M."/>
            <person name="Chan C."/>
        </authorList>
    </citation>
    <scope>NUCLEOTIDE SEQUENCE</scope>
</reference>
<dbReference type="SUPFAM" id="SSF51351">
    <property type="entry name" value="Triosephosphate isomerase (TIM)"/>
    <property type="match status" value="1"/>
</dbReference>
<evidence type="ECO:0000256" key="10">
    <source>
        <dbReference type="RuleBase" id="RU363013"/>
    </source>
</evidence>
<comment type="pathway">
    <text evidence="1 10">Carbohydrate degradation; glycolysis; D-glyceraldehyde 3-phosphate from glycerone phosphate: step 1/1.</text>
</comment>
<dbReference type="NCBIfam" id="TIGR00419">
    <property type="entry name" value="tim"/>
    <property type="match status" value="1"/>
</dbReference>
<gene>
    <name evidence="11" type="ORF">PGLA1383_LOCUS58071</name>
</gene>
<dbReference type="HAMAP" id="MF_00147_B">
    <property type="entry name" value="TIM_B"/>
    <property type="match status" value="1"/>
</dbReference>
<comment type="caution">
    <text evidence="11">The sequence shown here is derived from an EMBL/GenBank/DDBJ whole genome shotgun (WGS) entry which is preliminary data.</text>
</comment>
<sequence length="252" mass="27067">MSRIPIVGGNWKCNPAKLAEANALLEAWKAKPFDKEKVEVVIAPTALHLGSVKKTLEGLGMQAAAQNVGKNDMGAFTGEWTATHLTDMEVAWTLIGHSERRSKYGETDDETAVKVEKCQAAGLKVIFCIGEQLEEREAGKTDEVNKRQLAAVLAKITNWDLIVLAYEPVWAIGTGKVATPDQAEETQAAIRAYIKEAVSEEVANKVRIQYGGSVTPENCAELIGKPNIDGFLVGGASLKPSFMDIVTTVGGA</sequence>
<comment type="subunit">
    <text evidence="4">Homodimer.</text>
</comment>
<dbReference type="Pfam" id="PF00121">
    <property type="entry name" value="TIM"/>
    <property type="match status" value="1"/>
</dbReference>
<keyword evidence="6 10" id="KW-0324">Glycolysis</keyword>
<evidence type="ECO:0000256" key="6">
    <source>
        <dbReference type="ARBA" id="ARBA00023152"/>
    </source>
</evidence>
<dbReference type="InterPro" id="IPR022896">
    <property type="entry name" value="TrioseP_Isoase_bac/euk"/>
</dbReference>
<evidence type="ECO:0000256" key="7">
    <source>
        <dbReference type="ARBA" id="ARBA00023235"/>
    </source>
</evidence>
<dbReference type="PANTHER" id="PTHR21139">
    <property type="entry name" value="TRIOSEPHOSPHATE ISOMERASE"/>
    <property type="match status" value="1"/>
</dbReference>
<dbReference type="GO" id="GO:0006094">
    <property type="term" value="P:gluconeogenesis"/>
    <property type="evidence" value="ECO:0007669"/>
    <property type="project" value="UniProtKB-UniPathway"/>
</dbReference>
<evidence type="ECO:0000256" key="8">
    <source>
        <dbReference type="ARBA" id="ARBA00052432"/>
    </source>
</evidence>
<protein>
    <recommendedName>
        <fullName evidence="10">Triosephosphate isomerase</fullName>
        <ecNumber evidence="10">5.3.1.1</ecNumber>
    </recommendedName>
</protein>
<dbReference type="InterPro" id="IPR013785">
    <property type="entry name" value="Aldolase_TIM"/>
</dbReference>
<evidence type="ECO:0000313" key="11">
    <source>
        <dbReference type="EMBL" id="CAE8643769.1"/>
    </source>
</evidence>
<dbReference type="PROSITE" id="PS51440">
    <property type="entry name" value="TIM_2"/>
    <property type="match status" value="1"/>
</dbReference>
<dbReference type="GO" id="GO:0004807">
    <property type="term" value="F:triose-phosphate isomerase activity"/>
    <property type="evidence" value="ECO:0007669"/>
    <property type="project" value="UniProtKB-EC"/>
</dbReference>
<dbReference type="PROSITE" id="PS00171">
    <property type="entry name" value="TIM_1"/>
    <property type="match status" value="1"/>
</dbReference>
<comment type="pathway">
    <text evidence="2 10">Carbohydrate biosynthesis; gluconeogenesis.</text>
</comment>